<dbReference type="SMART" id="SM00826">
    <property type="entry name" value="PKS_DH"/>
    <property type="match status" value="1"/>
</dbReference>
<dbReference type="Gene3D" id="3.40.366.10">
    <property type="entry name" value="Malonyl-Coenzyme A Acyl Carrier Protein, domain 2"/>
    <property type="match status" value="1"/>
</dbReference>
<dbReference type="Pfam" id="PF08240">
    <property type="entry name" value="ADH_N"/>
    <property type="match status" value="1"/>
</dbReference>
<feature type="active site" description="Proton acceptor; for dehydratase activity" evidence="5">
    <location>
        <position position="920"/>
    </location>
</feature>
<dbReference type="PROSITE" id="PS50075">
    <property type="entry name" value="CARRIER"/>
    <property type="match status" value="1"/>
</dbReference>
<dbReference type="Pfam" id="PF14765">
    <property type="entry name" value="PS-DH"/>
    <property type="match status" value="1"/>
</dbReference>
<dbReference type="SMART" id="SM00822">
    <property type="entry name" value="PKS_KR"/>
    <property type="match status" value="1"/>
</dbReference>
<dbReference type="PROSITE" id="PS00012">
    <property type="entry name" value="PHOSPHOPANTETHEINE"/>
    <property type="match status" value="1"/>
</dbReference>
<organism evidence="10 11">
    <name type="scientific">Rhizobium puerariae</name>
    <dbReference type="NCBI Taxonomy" id="1585791"/>
    <lineage>
        <taxon>Bacteria</taxon>
        <taxon>Pseudomonadati</taxon>
        <taxon>Pseudomonadota</taxon>
        <taxon>Alphaproteobacteria</taxon>
        <taxon>Hyphomicrobiales</taxon>
        <taxon>Rhizobiaceae</taxon>
        <taxon>Rhizobium/Agrobacterium group</taxon>
        <taxon>Rhizobium</taxon>
    </lineage>
</organism>
<dbReference type="SMART" id="SM00825">
    <property type="entry name" value="PKS_KS"/>
    <property type="match status" value="1"/>
</dbReference>
<dbReference type="EMBL" id="JBHMAA010000024">
    <property type="protein sequence ID" value="MFB9951063.1"/>
    <property type="molecule type" value="Genomic_DNA"/>
</dbReference>
<dbReference type="InterPro" id="IPR016036">
    <property type="entry name" value="Malonyl_transacylase_ACP-bd"/>
</dbReference>
<dbReference type="InterPro" id="IPR001227">
    <property type="entry name" value="Ac_transferase_dom_sf"/>
</dbReference>
<dbReference type="SUPFAM" id="SSF51735">
    <property type="entry name" value="NAD(P)-binding Rossmann-fold domains"/>
    <property type="match status" value="2"/>
</dbReference>
<dbReference type="InterPro" id="IPR057326">
    <property type="entry name" value="KR_dom"/>
</dbReference>
<comment type="caution">
    <text evidence="10">The sequence shown here is derived from an EMBL/GenBank/DDBJ whole genome shotgun (WGS) entry which is preliminary data.</text>
</comment>
<dbReference type="InterPro" id="IPR032821">
    <property type="entry name" value="PKS_assoc"/>
</dbReference>
<dbReference type="SMART" id="SM00827">
    <property type="entry name" value="PKS_AT"/>
    <property type="match status" value="1"/>
</dbReference>
<dbReference type="InterPro" id="IPR013968">
    <property type="entry name" value="PKS_KR"/>
</dbReference>
<dbReference type="SUPFAM" id="SSF47336">
    <property type="entry name" value="ACP-like"/>
    <property type="match status" value="1"/>
</dbReference>
<dbReference type="InterPro" id="IPR006162">
    <property type="entry name" value="Ppantetheine_attach_site"/>
</dbReference>
<feature type="region of interest" description="Disordered" evidence="6">
    <location>
        <begin position="2448"/>
        <end position="2483"/>
    </location>
</feature>
<dbReference type="RefSeq" id="WP_377263891.1">
    <property type="nucleotide sequence ID" value="NZ_JBHMAA010000024.1"/>
</dbReference>
<keyword evidence="11" id="KW-1185">Reference proteome</keyword>
<dbReference type="InterPro" id="IPR016035">
    <property type="entry name" value="Acyl_Trfase/lysoPLipase"/>
</dbReference>
<evidence type="ECO:0000256" key="4">
    <source>
        <dbReference type="ARBA" id="ARBA00023268"/>
    </source>
</evidence>
<dbReference type="Gene3D" id="3.30.70.3290">
    <property type="match status" value="1"/>
</dbReference>
<dbReference type="SMART" id="SM00829">
    <property type="entry name" value="PKS_ER"/>
    <property type="match status" value="1"/>
</dbReference>
<dbReference type="PROSITE" id="PS00606">
    <property type="entry name" value="KS3_1"/>
    <property type="match status" value="1"/>
</dbReference>
<dbReference type="Gene3D" id="3.90.180.10">
    <property type="entry name" value="Medium-chain alcohol dehydrogenases, catalytic domain"/>
    <property type="match status" value="1"/>
</dbReference>
<feature type="region of interest" description="N-terminal hotdog fold" evidence="5">
    <location>
        <begin position="880"/>
        <end position="1010"/>
    </location>
</feature>
<dbReference type="InterPro" id="IPR020807">
    <property type="entry name" value="PKS_DH"/>
</dbReference>
<protein>
    <submittedName>
        <fullName evidence="10">Type I polyketide synthase</fullName>
    </submittedName>
</protein>
<dbReference type="CDD" id="cd00833">
    <property type="entry name" value="PKS"/>
    <property type="match status" value="1"/>
</dbReference>
<dbReference type="InterPro" id="IPR013154">
    <property type="entry name" value="ADH-like_N"/>
</dbReference>
<dbReference type="PANTHER" id="PTHR43775">
    <property type="entry name" value="FATTY ACID SYNTHASE"/>
    <property type="match status" value="1"/>
</dbReference>
<feature type="domain" description="Carrier" evidence="7">
    <location>
        <begin position="2370"/>
        <end position="2447"/>
    </location>
</feature>
<keyword evidence="4" id="KW-0511">Multifunctional enzyme</keyword>
<dbReference type="SMART" id="SM00823">
    <property type="entry name" value="PKS_PP"/>
    <property type="match status" value="1"/>
</dbReference>
<evidence type="ECO:0000313" key="10">
    <source>
        <dbReference type="EMBL" id="MFB9951063.1"/>
    </source>
</evidence>
<dbReference type="InterPro" id="IPR049551">
    <property type="entry name" value="PKS_DH_C"/>
</dbReference>
<dbReference type="InterPro" id="IPR016039">
    <property type="entry name" value="Thiolase-like"/>
</dbReference>
<feature type="compositionally biased region" description="Basic and acidic residues" evidence="6">
    <location>
        <begin position="2464"/>
        <end position="2483"/>
    </location>
</feature>
<dbReference type="SUPFAM" id="SSF52151">
    <property type="entry name" value="FabD/lysophospholipase-like"/>
    <property type="match status" value="1"/>
</dbReference>
<dbReference type="Pfam" id="PF16197">
    <property type="entry name" value="KAsynt_C_assoc"/>
    <property type="match status" value="1"/>
</dbReference>
<evidence type="ECO:0000259" key="7">
    <source>
        <dbReference type="PROSITE" id="PS50075"/>
    </source>
</evidence>
<dbReference type="InterPro" id="IPR018201">
    <property type="entry name" value="Ketoacyl_synth_AS"/>
</dbReference>
<dbReference type="Pfam" id="PF21089">
    <property type="entry name" value="PKS_DH_N"/>
    <property type="match status" value="1"/>
</dbReference>
<dbReference type="SUPFAM" id="SSF55048">
    <property type="entry name" value="Probable ACP-binding domain of malonyl-CoA ACP transacylase"/>
    <property type="match status" value="1"/>
</dbReference>
<accession>A0ABV6AKA9</accession>
<dbReference type="Gene3D" id="3.10.129.110">
    <property type="entry name" value="Polyketide synthase dehydratase"/>
    <property type="match status" value="1"/>
</dbReference>
<dbReference type="InterPro" id="IPR049552">
    <property type="entry name" value="PKS_DH_N"/>
</dbReference>
<dbReference type="InterPro" id="IPR014043">
    <property type="entry name" value="Acyl_transferase_dom"/>
</dbReference>
<proteinExistence type="predicted"/>
<feature type="active site" description="Proton donor; for dehydratase activity" evidence="5">
    <location>
        <position position="1084"/>
    </location>
</feature>
<dbReference type="CDD" id="cd05195">
    <property type="entry name" value="enoyl_red"/>
    <property type="match status" value="1"/>
</dbReference>
<dbReference type="InterPro" id="IPR049900">
    <property type="entry name" value="PKS_mFAS_DH"/>
</dbReference>
<reference evidence="10 11" key="1">
    <citation type="submission" date="2024-09" db="EMBL/GenBank/DDBJ databases">
        <authorList>
            <person name="Sun Q."/>
            <person name="Mori K."/>
        </authorList>
    </citation>
    <scope>NUCLEOTIDE SEQUENCE [LARGE SCALE GENOMIC DNA]</scope>
    <source>
        <strain evidence="10 11">TBRC 4938</strain>
    </source>
</reference>
<dbReference type="InterPro" id="IPR011032">
    <property type="entry name" value="GroES-like_sf"/>
</dbReference>
<dbReference type="Gene3D" id="3.40.50.720">
    <property type="entry name" value="NAD(P)-binding Rossmann-like Domain"/>
    <property type="match status" value="3"/>
</dbReference>
<dbReference type="Pfam" id="PF08659">
    <property type="entry name" value="KR"/>
    <property type="match status" value="1"/>
</dbReference>
<evidence type="ECO:0000313" key="11">
    <source>
        <dbReference type="Proteomes" id="UP001589692"/>
    </source>
</evidence>
<dbReference type="Gene3D" id="3.40.47.10">
    <property type="match status" value="1"/>
</dbReference>
<gene>
    <name evidence="10" type="ORF">ACFFP0_19625</name>
</gene>
<dbReference type="PROSITE" id="PS52004">
    <property type="entry name" value="KS3_2"/>
    <property type="match status" value="1"/>
</dbReference>
<dbReference type="InterPro" id="IPR020806">
    <property type="entry name" value="PKS_PP-bd"/>
</dbReference>
<evidence type="ECO:0000256" key="2">
    <source>
        <dbReference type="ARBA" id="ARBA00022553"/>
    </source>
</evidence>
<dbReference type="InterPro" id="IPR020843">
    <property type="entry name" value="ER"/>
</dbReference>
<dbReference type="PROSITE" id="PS52019">
    <property type="entry name" value="PKS_MFAS_DH"/>
    <property type="match status" value="1"/>
</dbReference>
<name>A0ABV6AKA9_9HYPH</name>
<dbReference type="InterPro" id="IPR036736">
    <property type="entry name" value="ACP-like_sf"/>
</dbReference>
<sequence>MTIEIIGRACVAPGANSVQELQKVLSEGRCTITRIPDDRWESARFWHPSQGVPGKTYTFAAGVLDDIYAFDPAVFGLSQREAMQMDPQQRVLLNLVWQALEDANLPWGKLADERVGVYIGASSLEAGNLISEDPAAGSPYFMTGNTLSIVSNRISHVFGLKGPSMTIDTACSSSLVALDQAAAALEKGEIDTAIVGGVNLLVHPLSFVGFAQARMLSPEGLCRAYDTNGHGYVRSEGGVVIVLRRSDKVRRELDRSYARLHAVAVNSSGRTNFISLPSREAQAALLQSIYQDSAIDVNRLAFIEGHGTGTRVGDPAEVWAIGTVIGKKRRAPVPVGSIKTNIGHTEPASGLFGLLKAMIALEDNFLPASLHIEKVNEDIDFDGLNVRVNTSAVKLLPAKEARFAGVNSFGFGGTNAHVVIGDPERLSPPDPAKGEGALFVASAHTVSALSKLLEDYRSCLSAARPDKARRIIGAAAANREVLRHRFAVEAKDSDGVLQAIEAHLAGEASQGERGEAPAQSAKIAFVFSGNGAQWAGMGVEAYQENRHFRQCFQSFSALFEYHLGEKLTDLLVSPDLALRLGDTKIGQPLLFAVQASLSDCLVALGVRPDAVFGHSVGEIAAAYAAKALTAAEAVAIVAKRSRYQDLFAGHGKMAAVVMYEEAALAFARSHGLDDICIAAVNAPNSVTISGPSEEIQAFRDAARKAQIVAHVLDINYPFHHPIIDSARDAFLSDLPQIEPETGTCTYISTVTGVVQDGRGLDAEYWWHNVREPVLFKAAAQAALDMGCNLFIEISPRPILSNYVSEIAKQHSAQAVVTATLQREAPVPGRDPVAQSFARAVAYGASPLMSRHSGKRNAYVDLPRLPFEPIELRNPPTTDEIDVFGRNGRKPYTLLGWRSDPNAAHWKNHIDARLFPDIAEHVVDSRAILPGSGFIEIAVNAAQRYYGTEEVEVSNLEIVRPLELRQDRMVELSTLLSPETGHIEIRSRERLSHDDWTVHAIARSRRPIDGEDSPTILRPEGEQGTVVTSDEAYETAERFGLQYGPRFQLLSTATAFRNVVEVNLKPPEAPEHPFVEYNLNPFSVDAAFHGLVALFDQLSGNEAGAPYIPVRFGSIRVAGKGGPIARAMIEIERFSGYSIKVRFQLFDADGNSVAVFDDCRFRRTSLRRHHTLASVSFHYETVPAALFAPREAAQLQFATVFGEGRAKASDNATLLLDAAIYRACHEIAAILADNRGIVTARRLPDDAEFRTFLINCLFILEDAGIAITDDSEWHIPQEFTLPPVSEILQEVYREDAGRVAEAVLVNNAYRDALERLSIASLRGGDEKAARADTASEATLDHVLVHSALAGRRLAAVAEAVEAAFAARNGQIRRVLKAGTTSVALSRRLSAITAENGAALIVAEPRESLRRMFEIAFEHDVHVVLPEMEKLNGLPAADLVIVAGTQSQKLLSANEEIRTAIRSAAASGALLLFVDRAPSAFNDFVFGQSEGWFENSQSAEFPISQLGTPRQVEDLIAALGFEKPHAEERSYPEGALILATAASRAFPQENATGEPAGTILVFAETAGRAAAVGGAEVETVDIEAGESALAEAFACIEGQPLHMVYVAERRGERDASVLSQDRLRRLGLVAETLSAHLRGVGTSGVKPKLAIVAPGGSPLAGGRTDEANAGLWTFARVLQNEYDGFDIHLLDAETGDVATSSVLAQIFSRPAANREWMVVDGAVREVRAASGPFPSGDVVRSDYSAATIRQFVSGRVDSIAWEACDLPVPDKDEVVIAVEATGLNFRDVMWAMGLLPEEALEDGFAGATIGMELAGRVVEAGSAVKDLAPGDRVMGIAPAAFSTHVRVRGDGVTKFPDKMGFSAAATVPVAFLTAYYAMVHLGHIEKGETILIHGAAGGVGLAALQIAKLKGATVIATAGTVEKRRFLEALGADHIFDSRSLDFVARVRGVTNGEGVDLVLNSLFSEAMERSIELVKPFGRFLELGKRDYYSDRKIGLRPFRRNVSYFGIDADQLLVSLPAVTRKIFTEIGRLFSEGRLTPLPYRAFGHDEIGSAFRLMQNAGHIGKIVVRPPVSGRDKVLVAPGKPLRFSEEGAFLVAGGIGGFGLVAAEWLVARGARRIALCSRRGVADDDTSTAIAAWQKKGIRASVHACDITDEAATAALLDLLRAEGPVKGVIHAAMVLDDALLSNLTPERNRPVVDVKVRGAEVLHRLTGKDDLELFLLFSSATTMIGNPGQANYVIANGYLEGLARARRASGLPALAVGFGAIADTGFLSRNAEVNEMLAKRIGKTAMKAREALEQVERYIVADTGSVDAAAVMIAEVDWSAVRMLPIARGAIFETIVRQAGSGNAVADGDTIDLEEMIHGKSSEEAQQILHKLVAAEIAAILRVSEDTVTPDKVLKEIGLDSLMAMELGMGFQQKTGFDIPLSGVGDDTTVSDVVTRLRERVSKHNDETEDAAPAQSEVVDRLVKSHSVSREQKAATQ</sequence>
<dbReference type="SUPFAM" id="SSF50129">
    <property type="entry name" value="GroES-like"/>
    <property type="match status" value="1"/>
</dbReference>
<dbReference type="Pfam" id="PF00109">
    <property type="entry name" value="ketoacyl-synt"/>
    <property type="match status" value="1"/>
</dbReference>
<dbReference type="InterPro" id="IPR042104">
    <property type="entry name" value="PKS_dehydratase_sf"/>
</dbReference>
<keyword evidence="1" id="KW-0596">Phosphopantetheine</keyword>
<evidence type="ECO:0000256" key="3">
    <source>
        <dbReference type="ARBA" id="ARBA00022679"/>
    </source>
</evidence>
<dbReference type="SUPFAM" id="SSF53901">
    <property type="entry name" value="Thiolase-like"/>
    <property type="match status" value="1"/>
</dbReference>
<dbReference type="InterPro" id="IPR009081">
    <property type="entry name" value="PP-bd_ACP"/>
</dbReference>
<evidence type="ECO:0000259" key="9">
    <source>
        <dbReference type="PROSITE" id="PS52019"/>
    </source>
</evidence>
<keyword evidence="3" id="KW-0808">Transferase</keyword>
<dbReference type="InterPro" id="IPR014031">
    <property type="entry name" value="Ketoacyl_synth_C"/>
</dbReference>
<dbReference type="InterPro" id="IPR002364">
    <property type="entry name" value="Quin_OxRdtase/zeta-crystal_CS"/>
</dbReference>
<feature type="region of interest" description="C-terminal hotdog fold" evidence="5">
    <location>
        <begin position="1022"/>
        <end position="1169"/>
    </location>
</feature>
<dbReference type="Pfam" id="PF00698">
    <property type="entry name" value="Acyl_transf_1"/>
    <property type="match status" value="1"/>
</dbReference>
<evidence type="ECO:0000256" key="6">
    <source>
        <dbReference type="SAM" id="MobiDB-lite"/>
    </source>
</evidence>
<dbReference type="Pfam" id="PF00550">
    <property type="entry name" value="PP-binding"/>
    <property type="match status" value="1"/>
</dbReference>
<evidence type="ECO:0000256" key="5">
    <source>
        <dbReference type="PROSITE-ProRule" id="PRU01363"/>
    </source>
</evidence>
<dbReference type="Pfam" id="PF02801">
    <property type="entry name" value="Ketoacyl-synt_C"/>
    <property type="match status" value="1"/>
</dbReference>
<feature type="domain" description="PKS/mFAS DH" evidence="9">
    <location>
        <begin position="880"/>
        <end position="1169"/>
    </location>
</feature>
<dbReference type="Pfam" id="PF13602">
    <property type="entry name" value="ADH_zinc_N_2"/>
    <property type="match status" value="1"/>
</dbReference>
<dbReference type="PANTHER" id="PTHR43775:SF37">
    <property type="entry name" value="SI:DKEY-61P9.11"/>
    <property type="match status" value="1"/>
</dbReference>
<dbReference type="InterPro" id="IPR036291">
    <property type="entry name" value="NAD(P)-bd_dom_sf"/>
</dbReference>
<dbReference type="Gene3D" id="1.10.1200.10">
    <property type="entry name" value="ACP-like"/>
    <property type="match status" value="1"/>
</dbReference>
<evidence type="ECO:0000259" key="8">
    <source>
        <dbReference type="PROSITE" id="PS52004"/>
    </source>
</evidence>
<keyword evidence="2" id="KW-0597">Phosphoprotein</keyword>
<dbReference type="PROSITE" id="PS01162">
    <property type="entry name" value="QOR_ZETA_CRYSTAL"/>
    <property type="match status" value="1"/>
</dbReference>
<dbReference type="InterPro" id="IPR020841">
    <property type="entry name" value="PKS_Beta-ketoAc_synthase_dom"/>
</dbReference>
<evidence type="ECO:0000256" key="1">
    <source>
        <dbReference type="ARBA" id="ARBA00022450"/>
    </source>
</evidence>
<dbReference type="Proteomes" id="UP001589692">
    <property type="component" value="Unassembled WGS sequence"/>
</dbReference>
<feature type="domain" description="Ketosynthase family 3 (KS3)" evidence="8">
    <location>
        <begin position="1"/>
        <end position="422"/>
    </location>
</feature>
<dbReference type="InterPro" id="IPR050091">
    <property type="entry name" value="PKS_NRPS_Biosynth_Enz"/>
</dbReference>
<dbReference type="InterPro" id="IPR014030">
    <property type="entry name" value="Ketoacyl_synth_N"/>
</dbReference>